<dbReference type="OrthoDB" id="1098763at2759"/>
<dbReference type="SUPFAM" id="SSF56219">
    <property type="entry name" value="DNase I-like"/>
    <property type="match status" value="1"/>
</dbReference>
<sequence length="402" mass="46635">MKKGIYFFDKKPFIVKAWNEKLSLDISSLQTFPVLEIKYWGVESLSKLASMLGIPIKTDKTTKEKLVLGYARILVEMPVEGPFPEYIDFVNDSDRVVRQFIRYEWKPTRCNHCRMLGHEEANYRKKPNLRQEWRVKEVQAPEANTMVHCKATQMTTQKQFAITFVCGANSITEIQSLCTVLKHIANSAQGPWCVMDDFNAVLSLGDRMGEDVVQHEEIQDFATCLEECELQEVTSNGAYFTWTNKRVWSRIDRVSLVEQFWPAQANTLKEIYTALKRLQSLLKKLNRDKFADLQEQEERVRNNLEQIQLDLQGTPSDAELIVREKEARGKYLQILHSSLSLRRQQNGQGRRVEGFEEVARVFVECYQDLLGEQPIIRDQIDKRVMQIGAILSVEQQMAETTK</sequence>
<gene>
    <name evidence="2" type="ORF">Cgig2_028165</name>
</gene>
<dbReference type="AlphaFoldDB" id="A0A9Q1GYJ7"/>
<reference evidence="2" key="1">
    <citation type="submission" date="2022-04" db="EMBL/GenBank/DDBJ databases">
        <title>Carnegiea gigantea Genome sequencing and assembly v2.</title>
        <authorList>
            <person name="Copetti D."/>
            <person name="Sanderson M.J."/>
            <person name="Burquez A."/>
            <person name="Wojciechowski M.F."/>
        </authorList>
    </citation>
    <scope>NUCLEOTIDE SEQUENCE</scope>
    <source>
        <strain evidence="2">SGP5-SGP5p</strain>
        <tissue evidence="2">Aerial part</tissue>
    </source>
</reference>
<feature type="coiled-coil region" evidence="1">
    <location>
        <begin position="268"/>
        <end position="310"/>
    </location>
</feature>
<proteinExistence type="predicted"/>
<protein>
    <submittedName>
        <fullName evidence="2">Uncharacterized protein</fullName>
    </submittedName>
</protein>
<dbReference type="PANTHER" id="PTHR33233">
    <property type="entry name" value="ENDONUCLEASE/EXONUCLEASE/PHOSPHATASE"/>
    <property type="match status" value="1"/>
</dbReference>
<dbReference type="Proteomes" id="UP001153076">
    <property type="component" value="Unassembled WGS sequence"/>
</dbReference>
<dbReference type="PANTHER" id="PTHR33233:SF17">
    <property type="entry name" value="DUF4283 DOMAIN-CONTAINING PROTEIN"/>
    <property type="match status" value="1"/>
</dbReference>
<evidence type="ECO:0000313" key="3">
    <source>
        <dbReference type="Proteomes" id="UP001153076"/>
    </source>
</evidence>
<dbReference type="EMBL" id="JAKOGI010001138">
    <property type="protein sequence ID" value="KAJ8427494.1"/>
    <property type="molecule type" value="Genomic_DNA"/>
</dbReference>
<keyword evidence="1" id="KW-0175">Coiled coil</keyword>
<organism evidence="2 3">
    <name type="scientific">Carnegiea gigantea</name>
    <dbReference type="NCBI Taxonomy" id="171969"/>
    <lineage>
        <taxon>Eukaryota</taxon>
        <taxon>Viridiplantae</taxon>
        <taxon>Streptophyta</taxon>
        <taxon>Embryophyta</taxon>
        <taxon>Tracheophyta</taxon>
        <taxon>Spermatophyta</taxon>
        <taxon>Magnoliopsida</taxon>
        <taxon>eudicotyledons</taxon>
        <taxon>Gunneridae</taxon>
        <taxon>Pentapetalae</taxon>
        <taxon>Caryophyllales</taxon>
        <taxon>Cactineae</taxon>
        <taxon>Cactaceae</taxon>
        <taxon>Cactoideae</taxon>
        <taxon>Echinocereeae</taxon>
        <taxon>Carnegiea</taxon>
    </lineage>
</organism>
<evidence type="ECO:0000256" key="1">
    <source>
        <dbReference type="SAM" id="Coils"/>
    </source>
</evidence>
<accession>A0A9Q1GYJ7</accession>
<dbReference type="InterPro" id="IPR036691">
    <property type="entry name" value="Endo/exonu/phosph_ase_sf"/>
</dbReference>
<comment type="caution">
    <text evidence="2">The sequence shown here is derived from an EMBL/GenBank/DDBJ whole genome shotgun (WGS) entry which is preliminary data.</text>
</comment>
<name>A0A9Q1GYJ7_9CARY</name>
<dbReference type="Gene3D" id="3.60.10.10">
    <property type="entry name" value="Endonuclease/exonuclease/phosphatase"/>
    <property type="match status" value="1"/>
</dbReference>
<keyword evidence="3" id="KW-1185">Reference proteome</keyword>
<evidence type="ECO:0000313" key="2">
    <source>
        <dbReference type="EMBL" id="KAJ8427494.1"/>
    </source>
</evidence>